<sequence>MAIAYDNESGVEALQAQLPGWILDPRTLTWLWMWLRVSGAPLTDEEERDLAPDMFMTKAMFLTMADRLGDRYLVEDLSKARTVEILPMHDLSWIEKNGRQITWLVNEFEQIFREDRVNDPVYPSVLNSRERLIAMIDYWRQPISEKQRVLNGLRDNWVQHLRLDEYYKWFKEGSEKQKCEVAWDWYCEKYPRLMRSVSKFVKLDDLLSFLDSSNFSSDKRQLHIGEIKKELKRRQSRKNLEGKSQTNLALSDESRHQLDFLVKQQRMTMVAIVERLIQHAARYGMPDETDAVQQTSLF</sequence>
<dbReference type="EMBL" id="JBHSMP010000006">
    <property type="protein sequence ID" value="MFC5427554.1"/>
    <property type="molecule type" value="Genomic_DNA"/>
</dbReference>
<evidence type="ECO:0000313" key="1">
    <source>
        <dbReference type="EMBL" id="MFC5427554.1"/>
    </source>
</evidence>
<comment type="caution">
    <text evidence="1">The sequence shown here is derived from an EMBL/GenBank/DDBJ whole genome shotgun (WGS) entry which is preliminary data.</text>
</comment>
<protein>
    <submittedName>
        <fullName evidence="1">Uncharacterized protein</fullName>
    </submittedName>
</protein>
<evidence type="ECO:0000313" key="2">
    <source>
        <dbReference type="Proteomes" id="UP001596103"/>
    </source>
</evidence>
<dbReference type="RefSeq" id="WP_377709046.1">
    <property type="nucleotide sequence ID" value="NZ_JBHSMP010000006.1"/>
</dbReference>
<keyword evidence="2" id="KW-1185">Reference proteome</keyword>
<proteinExistence type="predicted"/>
<organism evidence="1 2">
    <name type="scientific">Paraburkholderia denitrificans</name>
    <dbReference type="NCBI Taxonomy" id="694025"/>
    <lineage>
        <taxon>Bacteria</taxon>
        <taxon>Pseudomonadati</taxon>
        <taxon>Pseudomonadota</taxon>
        <taxon>Betaproteobacteria</taxon>
        <taxon>Burkholderiales</taxon>
        <taxon>Burkholderiaceae</taxon>
        <taxon>Paraburkholderia</taxon>
    </lineage>
</organism>
<reference evidence="2" key="1">
    <citation type="journal article" date="2019" name="Int. J. Syst. Evol. Microbiol.">
        <title>The Global Catalogue of Microorganisms (GCM) 10K type strain sequencing project: providing services to taxonomists for standard genome sequencing and annotation.</title>
        <authorList>
            <consortium name="The Broad Institute Genomics Platform"/>
            <consortium name="The Broad Institute Genome Sequencing Center for Infectious Disease"/>
            <person name="Wu L."/>
            <person name="Ma J."/>
        </authorList>
    </citation>
    <scope>NUCLEOTIDE SEQUENCE [LARGE SCALE GENOMIC DNA]</scope>
    <source>
        <strain evidence="2">CCUG 56042</strain>
    </source>
</reference>
<gene>
    <name evidence="1" type="ORF">ACFPTO_01825</name>
</gene>
<name>A0ABW0J3E0_9BURK</name>
<accession>A0ABW0J3E0</accession>
<dbReference type="Proteomes" id="UP001596103">
    <property type="component" value="Unassembled WGS sequence"/>
</dbReference>